<gene>
    <name evidence="2" type="ORF">GCM10023322_02510</name>
</gene>
<organism evidence="2 3">
    <name type="scientific">Rugosimonospora acidiphila</name>
    <dbReference type="NCBI Taxonomy" id="556531"/>
    <lineage>
        <taxon>Bacteria</taxon>
        <taxon>Bacillati</taxon>
        <taxon>Actinomycetota</taxon>
        <taxon>Actinomycetes</taxon>
        <taxon>Micromonosporales</taxon>
        <taxon>Micromonosporaceae</taxon>
        <taxon>Rugosimonospora</taxon>
    </lineage>
</organism>
<dbReference type="EMBL" id="BAABJQ010000001">
    <property type="protein sequence ID" value="GAA5177557.1"/>
    <property type="molecule type" value="Genomic_DNA"/>
</dbReference>
<comment type="caution">
    <text evidence="2">The sequence shown here is derived from an EMBL/GenBank/DDBJ whole genome shotgun (WGS) entry which is preliminary data.</text>
</comment>
<dbReference type="InterPro" id="IPR036689">
    <property type="entry name" value="ESAT-6-like_sf"/>
</dbReference>
<sequence>MSDDVLIVNFAALEQASHDIQAALNVMSDQLGQVERDAAPLVASWGGEAREAYDARQAKWRSAAGDLSRMLRDIKVALDDSAADYLHTERRNTGLFQ</sequence>
<accession>A0ABP9RHM2</accession>
<evidence type="ECO:0000313" key="3">
    <source>
        <dbReference type="Proteomes" id="UP001501570"/>
    </source>
</evidence>
<evidence type="ECO:0000256" key="1">
    <source>
        <dbReference type="RuleBase" id="RU362001"/>
    </source>
</evidence>
<dbReference type="RefSeq" id="WP_345625208.1">
    <property type="nucleotide sequence ID" value="NZ_BAABJQ010000001.1"/>
</dbReference>
<evidence type="ECO:0000313" key="2">
    <source>
        <dbReference type="EMBL" id="GAA5177557.1"/>
    </source>
</evidence>
<reference evidence="3" key="1">
    <citation type="journal article" date="2019" name="Int. J. Syst. Evol. Microbiol.">
        <title>The Global Catalogue of Microorganisms (GCM) 10K type strain sequencing project: providing services to taxonomists for standard genome sequencing and annotation.</title>
        <authorList>
            <consortium name="The Broad Institute Genomics Platform"/>
            <consortium name="The Broad Institute Genome Sequencing Center for Infectious Disease"/>
            <person name="Wu L."/>
            <person name="Ma J."/>
        </authorList>
    </citation>
    <scope>NUCLEOTIDE SEQUENCE [LARGE SCALE GENOMIC DNA]</scope>
    <source>
        <strain evidence="3">JCM 18304</strain>
    </source>
</reference>
<dbReference type="SUPFAM" id="SSF140453">
    <property type="entry name" value="EsxAB dimer-like"/>
    <property type="match status" value="1"/>
</dbReference>
<comment type="similarity">
    <text evidence="1">Belongs to the WXG100 family.</text>
</comment>
<dbReference type="Proteomes" id="UP001501570">
    <property type="component" value="Unassembled WGS sequence"/>
</dbReference>
<dbReference type="NCBIfam" id="TIGR03930">
    <property type="entry name" value="WXG100_ESAT6"/>
    <property type="match status" value="1"/>
</dbReference>
<keyword evidence="3" id="KW-1185">Reference proteome</keyword>
<name>A0ABP9RHM2_9ACTN</name>
<proteinExistence type="inferred from homology"/>
<dbReference type="Pfam" id="PF06013">
    <property type="entry name" value="WXG100"/>
    <property type="match status" value="1"/>
</dbReference>
<protein>
    <recommendedName>
        <fullName evidence="1">ESAT-6-like protein</fullName>
    </recommendedName>
</protein>
<dbReference type="Gene3D" id="1.10.287.1060">
    <property type="entry name" value="ESAT-6-like"/>
    <property type="match status" value="1"/>
</dbReference>
<dbReference type="InterPro" id="IPR010310">
    <property type="entry name" value="T7SS_ESAT-6-like"/>
</dbReference>